<gene>
    <name evidence="2" type="primary">8</name>
    <name evidence="2" type="ORF">PBI_ANTSIRABE_8</name>
</gene>
<evidence type="ECO:0000313" key="3">
    <source>
        <dbReference type="Proteomes" id="UP000326949"/>
    </source>
</evidence>
<proteinExistence type="predicted"/>
<dbReference type="KEGG" id="vg:63926038"/>
<feature type="compositionally biased region" description="Basic and acidic residues" evidence="1">
    <location>
        <begin position="36"/>
        <end position="72"/>
    </location>
</feature>
<feature type="region of interest" description="Disordered" evidence="1">
    <location>
        <begin position="19"/>
        <end position="106"/>
    </location>
</feature>
<dbReference type="InterPro" id="IPR055726">
    <property type="entry name" value="DUF7302"/>
</dbReference>
<feature type="compositionally biased region" description="Low complexity" evidence="1">
    <location>
        <begin position="73"/>
        <end position="106"/>
    </location>
</feature>
<name>A0A5J6TMM2_9CAUD</name>
<protein>
    <submittedName>
        <fullName evidence="2">Uncharacterized protein</fullName>
    </submittedName>
</protein>
<reference evidence="2 3" key="1">
    <citation type="submission" date="2019-07" db="EMBL/GenBank/DDBJ databases">
        <authorList>
            <person name="Divens A.M."/>
            <person name="Garlena R.A."/>
            <person name="Russell D.A."/>
            <person name="Pope W.H."/>
            <person name="Jacobs-Sera D."/>
            <person name="Hatfull G.F."/>
        </authorList>
    </citation>
    <scope>NUCLEOTIDE SEQUENCE [LARGE SCALE GENOMIC DNA]</scope>
</reference>
<organism evidence="2 3">
    <name type="scientific">Mycobacterium phage Antsirabe</name>
    <dbReference type="NCBI Taxonomy" id="2575610"/>
    <lineage>
        <taxon>Viruses</taxon>
        <taxon>Duplodnaviria</taxon>
        <taxon>Heunggongvirae</taxon>
        <taxon>Uroviricota</taxon>
        <taxon>Caudoviricetes</taxon>
        <taxon>Gclasvirinae</taxon>
        <taxon>Antsirabevirus</taxon>
        <taxon>Antsirabevirus antsirabe</taxon>
    </lineage>
</organism>
<evidence type="ECO:0000256" key="1">
    <source>
        <dbReference type="SAM" id="MobiDB-lite"/>
    </source>
</evidence>
<sequence length="106" mass="10531">MGTRLTHQVTGVTVNVDDATASELLGTGAYADPDGDEQKPRKLTAAEKRQAKADEKAAADAAAKAEAEREAAAKAAADGVTTEANALGAAGATGSASTDTRTGNSE</sequence>
<accession>A0A5J6TMM2</accession>
<dbReference type="EMBL" id="MN234183">
    <property type="protein sequence ID" value="QFG09962.1"/>
    <property type="molecule type" value="Genomic_DNA"/>
</dbReference>
<dbReference type="GeneID" id="63926038"/>
<dbReference type="Pfam" id="PF23976">
    <property type="entry name" value="DUF7302"/>
    <property type="match status" value="1"/>
</dbReference>
<evidence type="ECO:0000313" key="2">
    <source>
        <dbReference type="EMBL" id="QFG09962.1"/>
    </source>
</evidence>
<dbReference type="RefSeq" id="YP_010051548.1">
    <property type="nucleotide sequence ID" value="NC_054444.1"/>
</dbReference>
<dbReference type="Proteomes" id="UP000326949">
    <property type="component" value="Segment"/>
</dbReference>
<keyword evidence="3" id="KW-1185">Reference proteome</keyword>